<gene>
    <name evidence="1" type="ORF">SLEP1_g31831</name>
</gene>
<reference evidence="1 2" key="1">
    <citation type="journal article" date="2021" name="Commun. Biol.">
        <title>The genome of Shorea leprosula (Dipterocarpaceae) highlights the ecological relevance of drought in aseasonal tropical rainforests.</title>
        <authorList>
            <person name="Ng K.K.S."/>
            <person name="Kobayashi M.J."/>
            <person name="Fawcett J.A."/>
            <person name="Hatakeyama M."/>
            <person name="Paape T."/>
            <person name="Ng C.H."/>
            <person name="Ang C.C."/>
            <person name="Tnah L.H."/>
            <person name="Lee C.T."/>
            <person name="Nishiyama T."/>
            <person name="Sese J."/>
            <person name="O'Brien M.J."/>
            <person name="Copetti D."/>
            <person name="Mohd Noor M.I."/>
            <person name="Ong R.C."/>
            <person name="Putra M."/>
            <person name="Sireger I.Z."/>
            <person name="Indrioko S."/>
            <person name="Kosugi Y."/>
            <person name="Izuno A."/>
            <person name="Isagi Y."/>
            <person name="Lee S.L."/>
            <person name="Shimizu K.K."/>
        </authorList>
    </citation>
    <scope>NUCLEOTIDE SEQUENCE [LARGE SCALE GENOMIC DNA]</scope>
    <source>
        <strain evidence="1">214</strain>
    </source>
</reference>
<organism evidence="1 2">
    <name type="scientific">Rubroshorea leprosula</name>
    <dbReference type="NCBI Taxonomy" id="152421"/>
    <lineage>
        <taxon>Eukaryota</taxon>
        <taxon>Viridiplantae</taxon>
        <taxon>Streptophyta</taxon>
        <taxon>Embryophyta</taxon>
        <taxon>Tracheophyta</taxon>
        <taxon>Spermatophyta</taxon>
        <taxon>Magnoliopsida</taxon>
        <taxon>eudicotyledons</taxon>
        <taxon>Gunneridae</taxon>
        <taxon>Pentapetalae</taxon>
        <taxon>rosids</taxon>
        <taxon>malvids</taxon>
        <taxon>Malvales</taxon>
        <taxon>Dipterocarpaceae</taxon>
        <taxon>Rubroshorea</taxon>
    </lineage>
</organism>
<sequence>MNIIFRVQLLFCEQATVSGAAVLAASVGIRNLQETMYGSRG</sequence>
<keyword evidence="2" id="KW-1185">Reference proteome</keyword>
<protein>
    <submittedName>
        <fullName evidence="1">Uncharacterized protein</fullName>
    </submittedName>
</protein>
<dbReference type="EMBL" id="BPVZ01000058">
    <property type="protein sequence ID" value="GKV21902.1"/>
    <property type="molecule type" value="Genomic_DNA"/>
</dbReference>
<proteinExistence type="predicted"/>
<name>A0AAV5KBF0_9ROSI</name>
<dbReference type="AlphaFoldDB" id="A0AAV5KBF0"/>
<dbReference type="Proteomes" id="UP001054252">
    <property type="component" value="Unassembled WGS sequence"/>
</dbReference>
<evidence type="ECO:0000313" key="2">
    <source>
        <dbReference type="Proteomes" id="UP001054252"/>
    </source>
</evidence>
<accession>A0AAV5KBF0</accession>
<comment type="caution">
    <text evidence="1">The sequence shown here is derived from an EMBL/GenBank/DDBJ whole genome shotgun (WGS) entry which is preliminary data.</text>
</comment>
<evidence type="ECO:0000313" key="1">
    <source>
        <dbReference type="EMBL" id="GKV21902.1"/>
    </source>
</evidence>